<keyword evidence="3" id="KW-1185">Reference proteome</keyword>
<proteinExistence type="predicted"/>
<reference evidence="2 3" key="1">
    <citation type="journal article" date="2019" name="Int. J. Syst. Evol. Microbiol.">
        <title>The Global Catalogue of Microorganisms (GCM) 10K type strain sequencing project: providing services to taxonomists for standard genome sequencing and annotation.</title>
        <authorList>
            <consortium name="The Broad Institute Genomics Platform"/>
            <consortium name="The Broad Institute Genome Sequencing Center for Infectious Disease"/>
            <person name="Wu L."/>
            <person name="Ma J."/>
        </authorList>
    </citation>
    <scope>NUCLEOTIDE SEQUENCE [LARGE SCALE GENOMIC DNA]</scope>
    <source>
        <strain evidence="2 3">JCM 16374</strain>
    </source>
</reference>
<organism evidence="2 3">
    <name type="scientific">Streptomyces lunalinharesii</name>
    <dbReference type="NCBI Taxonomy" id="333384"/>
    <lineage>
        <taxon>Bacteria</taxon>
        <taxon>Bacillati</taxon>
        <taxon>Actinomycetota</taxon>
        <taxon>Actinomycetes</taxon>
        <taxon>Kitasatosporales</taxon>
        <taxon>Streptomycetaceae</taxon>
        <taxon>Streptomyces</taxon>
    </lineage>
</organism>
<evidence type="ECO:0000313" key="2">
    <source>
        <dbReference type="EMBL" id="GAA2648539.1"/>
    </source>
</evidence>
<name>A0ABN3RC38_9ACTN</name>
<protein>
    <submittedName>
        <fullName evidence="2">Uncharacterized protein</fullName>
    </submittedName>
</protein>
<evidence type="ECO:0000313" key="3">
    <source>
        <dbReference type="Proteomes" id="UP001500994"/>
    </source>
</evidence>
<evidence type="ECO:0000256" key="1">
    <source>
        <dbReference type="SAM" id="MobiDB-lite"/>
    </source>
</evidence>
<dbReference type="Proteomes" id="UP001500994">
    <property type="component" value="Unassembled WGS sequence"/>
</dbReference>
<comment type="caution">
    <text evidence="2">The sequence shown here is derived from an EMBL/GenBank/DDBJ whole genome shotgun (WGS) entry which is preliminary data.</text>
</comment>
<feature type="compositionally biased region" description="Pro residues" evidence="1">
    <location>
        <begin position="56"/>
        <end position="71"/>
    </location>
</feature>
<accession>A0ABN3RC38</accession>
<sequence>MSVNASTRQAIGGAARVVRAAGRATADRRLTALDAPAVDAPVLDALAVDRTFADPAPDPAPEPPPASRPHP</sequence>
<feature type="region of interest" description="Disordered" evidence="1">
    <location>
        <begin position="51"/>
        <end position="71"/>
    </location>
</feature>
<dbReference type="EMBL" id="BAAARK010000002">
    <property type="protein sequence ID" value="GAA2648539.1"/>
    <property type="molecule type" value="Genomic_DNA"/>
</dbReference>
<dbReference type="RefSeq" id="WP_344573664.1">
    <property type="nucleotide sequence ID" value="NZ_BAAARK010000002.1"/>
</dbReference>
<gene>
    <name evidence="2" type="ORF">GCM10009864_09720</name>
</gene>